<feature type="signal peptide" evidence="1">
    <location>
        <begin position="1"/>
        <end position="23"/>
    </location>
</feature>
<dbReference type="OrthoDB" id="8581915at2"/>
<keyword evidence="1" id="KW-0732">Signal</keyword>
<protein>
    <recommendedName>
        <fullName evidence="4">Clp protease</fullName>
    </recommendedName>
</protein>
<evidence type="ECO:0000256" key="1">
    <source>
        <dbReference type="SAM" id="SignalP"/>
    </source>
</evidence>
<proteinExistence type="predicted"/>
<dbReference type="Proteomes" id="UP000287908">
    <property type="component" value="Unassembled WGS sequence"/>
</dbReference>
<dbReference type="Gene3D" id="3.90.226.10">
    <property type="entry name" value="2-enoyl-CoA Hydratase, Chain A, domain 1"/>
    <property type="match status" value="1"/>
</dbReference>
<name>A0A432ZEA7_9GAMM</name>
<evidence type="ECO:0000313" key="3">
    <source>
        <dbReference type="Proteomes" id="UP000287908"/>
    </source>
</evidence>
<accession>A0A432ZEA7</accession>
<gene>
    <name evidence="2" type="ORF">CWI81_09090</name>
</gene>
<evidence type="ECO:0000313" key="2">
    <source>
        <dbReference type="EMBL" id="RUO76251.1"/>
    </source>
</evidence>
<dbReference type="SUPFAM" id="SSF52096">
    <property type="entry name" value="ClpP/crotonase"/>
    <property type="match status" value="1"/>
</dbReference>
<dbReference type="RefSeq" id="WP_126784971.1">
    <property type="nucleotide sequence ID" value="NZ_PIQF01000002.1"/>
</dbReference>
<dbReference type="InterPro" id="IPR029045">
    <property type="entry name" value="ClpP/crotonase-like_dom_sf"/>
</dbReference>
<dbReference type="PROSITE" id="PS51257">
    <property type="entry name" value="PROKAR_LIPOPROTEIN"/>
    <property type="match status" value="1"/>
</dbReference>
<dbReference type="EMBL" id="PIQF01000002">
    <property type="protein sequence ID" value="RUO76251.1"/>
    <property type="molecule type" value="Genomic_DNA"/>
</dbReference>
<evidence type="ECO:0008006" key="4">
    <source>
        <dbReference type="Google" id="ProtNLM"/>
    </source>
</evidence>
<keyword evidence="3" id="KW-1185">Reference proteome</keyword>
<dbReference type="AlphaFoldDB" id="A0A432ZEA7"/>
<comment type="caution">
    <text evidence="2">The sequence shown here is derived from an EMBL/GenBank/DDBJ whole genome shotgun (WGS) entry which is preliminary data.</text>
</comment>
<sequence length="240" mass="27218">MSFKTFACSIFMLIMTSCSSQLSSDAQIDRSKVDRPVWLEDGDASYVGRISSDNNSRLFDIFEQNIFKTLHISSPGGSVEDGIALGKWVWQNDIEVHIDGICASSCANYVLPAAKKVYLSSNSVLLWHGSSYQPDVSKAVINREPFAVRWRKAENEFFTLTGISPMPTVCGFDDVSIWDKSLNWLGLSEIAGFNYPFEDLRRFGLNNMVLPTDGWKRKEEYMNKKIIEAHYCSNTSWDFE</sequence>
<reference evidence="2 3" key="1">
    <citation type="journal article" date="2011" name="Front. Microbiol.">
        <title>Genomic signatures of strain selection and enhancement in Bacillus atrophaeus var. globigii, a historical biowarfare simulant.</title>
        <authorList>
            <person name="Gibbons H.S."/>
            <person name="Broomall S.M."/>
            <person name="McNew L.A."/>
            <person name="Daligault H."/>
            <person name="Chapman C."/>
            <person name="Bruce D."/>
            <person name="Karavis M."/>
            <person name="Krepps M."/>
            <person name="McGregor P.A."/>
            <person name="Hong C."/>
            <person name="Park K.H."/>
            <person name="Akmal A."/>
            <person name="Feldman A."/>
            <person name="Lin J.S."/>
            <person name="Chang W.E."/>
            <person name="Higgs B.W."/>
            <person name="Demirev P."/>
            <person name="Lindquist J."/>
            <person name="Liem A."/>
            <person name="Fochler E."/>
            <person name="Read T.D."/>
            <person name="Tapia R."/>
            <person name="Johnson S."/>
            <person name="Bishop-Lilly K.A."/>
            <person name="Detter C."/>
            <person name="Han C."/>
            <person name="Sozhamannan S."/>
            <person name="Rosenzweig C.N."/>
            <person name="Skowronski E.W."/>
        </authorList>
    </citation>
    <scope>NUCLEOTIDE SEQUENCE [LARGE SCALE GENOMIC DNA]</scope>
    <source>
        <strain evidence="2 3">CL-SP19</strain>
    </source>
</reference>
<organism evidence="2 3">
    <name type="scientific">Idiomarina seosinensis</name>
    <dbReference type="NCBI Taxonomy" id="281739"/>
    <lineage>
        <taxon>Bacteria</taxon>
        <taxon>Pseudomonadati</taxon>
        <taxon>Pseudomonadota</taxon>
        <taxon>Gammaproteobacteria</taxon>
        <taxon>Alteromonadales</taxon>
        <taxon>Idiomarinaceae</taxon>
        <taxon>Idiomarina</taxon>
    </lineage>
</organism>
<feature type="chain" id="PRO_5019034921" description="Clp protease" evidence="1">
    <location>
        <begin position="24"/>
        <end position="240"/>
    </location>
</feature>